<proteinExistence type="predicted"/>
<dbReference type="AlphaFoldDB" id="A0A976ICN8"/>
<dbReference type="SUPFAM" id="SSF53720">
    <property type="entry name" value="ALDH-like"/>
    <property type="match status" value="1"/>
</dbReference>
<accession>A0A976ICN8</accession>
<dbReference type="PANTHER" id="PTHR11699">
    <property type="entry name" value="ALDEHYDE DEHYDROGENASE-RELATED"/>
    <property type="match status" value="1"/>
</dbReference>
<keyword evidence="3" id="KW-1185">Reference proteome</keyword>
<evidence type="ECO:0000259" key="1">
    <source>
        <dbReference type="Pfam" id="PF00171"/>
    </source>
</evidence>
<dbReference type="OrthoDB" id="310895at2759"/>
<organism evidence="2 3">
    <name type="scientific">Bremia lactucae</name>
    <name type="common">Lettuce downy mildew</name>
    <dbReference type="NCBI Taxonomy" id="4779"/>
    <lineage>
        <taxon>Eukaryota</taxon>
        <taxon>Sar</taxon>
        <taxon>Stramenopiles</taxon>
        <taxon>Oomycota</taxon>
        <taxon>Peronosporomycetes</taxon>
        <taxon>Peronosporales</taxon>
        <taxon>Peronosporaceae</taxon>
        <taxon>Bremia</taxon>
    </lineage>
</organism>
<feature type="domain" description="Aldehyde dehydrogenase" evidence="1">
    <location>
        <begin position="10"/>
        <end position="80"/>
    </location>
</feature>
<protein>
    <recommendedName>
        <fullName evidence="1">Aldehyde dehydrogenase domain-containing protein</fullName>
    </recommendedName>
</protein>
<evidence type="ECO:0000313" key="3">
    <source>
        <dbReference type="Proteomes" id="UP000294530"/>
    </source>
</evidence>
<evidence type="ECO:0000313" key="2">
    <source>
        <dbReference type="EMBL" id="TDH67468.1"/>
    </source>
</evidence>
<dbReference type="GeneID" id="94347898"/>
<dbReference type="InterPro" id="IPR016161">
    <property type="entry name" value="Ald_DH/histidinol_DH"/>
</dbReference>
<gene>
    <name evidence="2" type="ORF">CCR75_004137</name>
</gene>
<dbReference type="EMBL" id="SHOA02000014">
    <property type="protein sequence ID" value="TDH67468.1"/>
    <property type="molecule type" value="Genomic_DNA"/>
</dbReference>
<dbReference type="Gene3D" id="3.40.309.10">
    <property type="entry name" value="Aldehyde Dehydrogenase, Chain A, domain 2"/>
    <property type="match status" value="1"/>
</dbReference>
<reference evidence="2 3" key="1">
    <citation type="journal article" date="2021" name="Genome Biol.">
        <title>AFLAP: assembly-free linkage analysis pipeline using k-mers from genome sequencing data.</title>
        <authorList>
            <person name="Fletcher K."/>
            <person name="Zhang L."/>
            <person name="Gil J."/>
            <person name="Han R."/>
            <person name="Cavanaugh K."/>
            <person name="Michelmore R."/>
        </authorList>
    </citation>
    <scope>NUCLEOTIDE SEQUENCE [LARGE SCALE GENOMIC DNA]</scope>
    <source>
        <strain evidence="2 3">SF5</strain>
    </source>
</reference>
<dbReference type="Proteomes" id="UP000294530">
    <property type="component" value="Unassembled WGS sequence"/>
</dbReference>
<dbReference type="KEGG" id="blac:94347898"/>
<name>A0A976ICN8_BRELC</name>
<sequence length="80" mass="8733">MALLNLANKTVRVSSEEDMTIARDEIVGPVMSIIKFETIDEIIARANNSEFGLGAGIVTSNLDIIPSRFSMRCVGTLYVN</sequence>
<dbReference type="GO" id="GO:0016620">
    <property type="term" value="F:oxidoreductase activity, acting on the aldehyde or oxo group of donors, NAD or NADP as acceptor"/>
    <property type="evidence" value="ECO:0007669"/>
    <property type="project" value="InterPro"/>
</dbReference>
<dbReference type="InterPro" id="IPR015590">
    <property type="entry name" value="Aldehyde_DH_dom"/>
</dbReference>
<dbReference type="RefSeq" id="XP_067816967.1">
    <property type="nucleotide sequence ID" value="XM_067962227.1"/>
</dbReference>
<comment type="caution">
    <text evidence="2">The sequence shown here is derived from an EMBL/GenBank/DDBJ whole genome shotgun (WGS) entry which is preliminary data.</text>
</comment>
<dbReference type="InterPro" id="IPR016163">
    <property type="entry name" value="Ald_DH_C"/>
</dbReference>
<dbReference type="Pfam" id="PF00171">
    <property type="entry name" value="Aldedh"/>
    <property type="match status" value="1"/>
</dbReference>